<organism evidence="1 2">
    <name type="scientific">Myotis myotis</name>
    <name type="common">Greater mouse-eared bat</name>
    <name type="synonym">Vespertilio myotis</name>
    <dbReference type="NCBI Taxonomy" id="51298"/>
    <lineage>
        <taxon>Eukaryota</taxon>
        <taxon>Metazoa</taxon>
        <taxon>Chordata</taxon>
        <taxon>Craniata</taxon>
        <taxon>Vertebrata</taxon>
        <taxon>Euteleostomi</taxon>
        <taxon>Mammalia</taxon>
        <taxon>Eutheria</taxon>
        <taxon>Laurasiatheria</taxon>
        <taxon>Chiroptera</taxon>
        <taxon>Yangochiroptera</taxon>
        <taxon>Vespertilionidae</taxon>
        <taxon>Myotis</taxon>
    </lineage>
</organism>
<proteinExistence type="predicted"/>
<dbReference type="Proteomes" id="UP000527355">
    <property type="component" value="Unassembled WGS sequence"/>
</dbReference>
<accession>A0A7J7SR45</accession>
<protein>
    <submittedName>
        <fullName evidence="1">Uncharacterized protein</fullName>
    </submittedName>
</protein>
<keyword evidence="2" id="KW-1185">Reference proteome</keyword>
<dbReference type="AlphaFoldDB" id="A0A7J7SR45"/>
<evidence type="ECO:0000313" key="2">
    <source>
        <dbReference type="Proteomes" id="UP000527355"/>
    </source>
</evidence>
<reference evidence="1 2" key="1">
    <citation type="journal article" date="2020" name="Nature">
        <title>Six reference-quality genomes reveal evolution of bat adaptations.</title>
        <authorList>
            <person name="Jebb D."/>
            <person name="Huang Z."/>
            <person name="Pippel M."/>
            <person name="Hughes G.M."/>
            <person name="Lavrichenko K."/>
            <person name="Devanna P."/>
            <person name="Winkler S."/>
            <person name="Jermiin L.S."/>
            <person name="Skirmuntt E.C."/>
            <person name="Katzourakis A."/>
            <person name="Burkitt-Gray L."/>
            <person name="Ray D.A."/>
            <person name="Sullivan K.A.M."/>
            <person name="Roscito J.G."/>
            <person name="Kirilenko B.M."/>
            <person name="Davalos L.M."/>
            <person name="Corthals A.P."/>
            <person name="Power M.L."/>
            <person name="Jones G."/>
            <person name="Ransome R.D."/>
            <person name="Dechmann D.K.N."/>
            <person name="Locatelli A.G."/>
            <person name="Puechmaille S.J."/>
            <person name="Fedrigo O."/>
            <person name="Jarvis E.D."/>
            <person name="Hiller M."/>
            <person name="Vernes S.C."/>
            <person name="Myers E.W."/>
            <person name="Teeling E.C."/>
        </authorList>
    </citation>
    <scope>NUCLEOTIDE SEQUENCE [LARGE SCALE GENOMIC DNA]</scope>
    <source>
        <strain evidence="1">MMyoMyo1</strain>
        <tissue evidence="1">Flight muscle</tissue>
    </source>
</reference>
<evidence type="ECO:0000313" key="1">
    <source>
        <dbReference type="EMBL" id="KAF6290922.1"/>
    </source>
</evidence>
<comment type="caution">
    <text evidence="1">The sequence shown here is derived from an EMBL/GenBank/DDBJ whole genome shotgun (WGS) entry which is preliminary data.</text>
</comment>
<name>A0A7J7SR45_MYOMY</name>
<gene>
    <name evidence="1" type="ORF">mMyoMyo1_009314</name>
</gene>
<dbReference type="EMBL" id="JABWUV010000018">
    <property type="protein sequence ID" value="KAF6290922.1"/>
    <property type="molecule type" value="Genomic_DNA"/>
</dbReference>
<sequence>MLVGGNPADLKEKGWFLRLGWRRPGGGGGEKAGSGPDRGDVAALAHGLVPGLEIHTLPRPFFPLRKRFHSAGRQLLVPGAATEIVSSRKESFERSHELPHLFHPDFLHIQIPSLQGVWWELCSLGILCVRVSPEPPAQMVSEPGSGTPGLSVQTELHLTMSHSLLAPGPLLA</sequence>